<dbReference type="Proteomes" id="UP000516305">
    <property type="component" value="Chromosome"/>
</dbReference>
<name>A0A7H0VGR0_9FLAO</name>
<organism evidence="2 3">
    <name type="scientific">Croceimicrobium hydrocarbonivorans</name>
    <dbReference type="NCBI Taxonomy" id="2761580"/>
    <lineage>
        <taxon>Bacteria</taxon>
        <taxon>Pseudomonadati</taxon>
        <taxon>Bacteroidota</taxon>
        <taxon>Flavobacteriia</taxon>
        <taxon>Flavobacteriales</taxon>
        <taxon>Owenweeksiaceae</taxon>
        <taxon>Croceimicrobium</taxon>
    </lineage>
</organism>
<evidence type="ECO:0000313" key="3">
    <source>
        <dbReference type="Proteomes" id="UP000516305"/>
    </source>
</evidence>
<proteinExistence type="predicted"/>
<dbReference type="EMBL" id="CP060139">
    <property type="protein sequence ID" value="QNR24908.1"/>
    <property type="molecule type" value="Genomic_DNA"/>
</dbReference>
<feature type="signal peptide" evidence="1">
    <location>
        <begin position="1"/>
        <end position="21"/>
    </location>
</feature>
<evidence type="ECO:0000313" key="2">
    <source>
        <dbReference type="EMBL" id="QNR24908.1"/>
    </source>
</evidence>
<sequence length="515" mass="59432">MKNLILFSLSLSLLSPNLLIAQELIETDQLEIHLGPLHKRKSVTNGIGLFLAASEYNLAIRDYYSSIFHNQGFRYAIEVFDKDYNLLQSSEDYFTTKDLEGDEEIAIAHYENALAVLSQSRDKRSHSDAVFIQKIDPKTLEPNEEFVKLVQIEDAQFEDLGHGVFKYRNTSNGAYRALIYAYPKGFVSKQVKVFLFDSNWDLVYEKVQVFPFRADLTDLLQWNINQEGVIHFLYKEYDRKREENFQGKPNYSLQLVTLENDSSEARIQELEFDTYFLSHTKMKLASNGDVYIAATATDEISNAPLRMFCSRIRPSKDSILYASYGEIPLDSIAKDLTVGVSEVPGYDSPEIEIGPDGSVFVLSERKTRIKLTKDVQRPHMRYDEISYEHRYYGIIVSHFDPSGNSDWSDFIFKKQETSGDAVRYSSFYSTVYNGKLHVFFAGPDRHTKIIPGRPMWYLSNVSYTAQGQRNWEIMYNAKEKKRVPKFIYGVTKGSGHIVFPADYRSRSAYIELRIK</sequence>
<dbReference type="KEGG" id="chyd:H4K34_03440"/>
<evidence type="ECO:0000256" key="1">
    <source>
        <dbReference type="SAM" id="SignalP"/>
    </source>
</evidence>
<feature type="chain" id="PRO_5028858040" evidence="1">
    <location>
        <begin position="22"/>
        <end position="515"/>
    </location>
</feature>
<keyword evidence="1" id="KW-0732">Signal</keyword>
<dbReference type="RefSeq" id="WP_210759435.1">
    <property type="nucleotide sequence ID" value="NZ_CP060139.1"/>
</dbReference>
<accession>A0A7H0VGR0</accession>
<gene>
    <name evidence="2" type="ORF">H4K34_03440</name>
</gene>
<reference evidence="2 3" key="1">
    <citation type="submission" date="2020-08" db="EMBL/GenBank/DDBJ databases">
        <title>Croceimicrobium hydrocarbonivorans gen. nov., sp. nov., a novel marine bacterium isolated from a bacterial consortium that degrades polyethylene terephthalate.</title>
        <authorList>
            <person name="Liu R."/>
        </authorList>
    </citation>
    <scope>NUCLEOTIDE SEQUENCE [LARGE SCALE GENOMIC DNA]</scope>
    <source>
        <strain evidence="2 3">A20-9</strain>
    </source>
</reference>
<protein>
    <submittedName>
        <fullName evidence="2">Uncharacterized protein</fullName>
    </submittedName>
</protein>
<keyword evidence="3" id="KW-1185">Reference proteome</keyword>
<dbReference type="AlphaFoldDB" id="A0A7H0VGR0"/>